<keyword evidence="3" id="KW-1185">Reference proteome</keyword>
<feature type="compositionally biased region" description="Pro residues" evidence="1">
    <location>
        <begin position="34"/>
        <end position="48"/>
    </location>
</feature>
<name>A0ABW0URG7_9ACTN</name>
<reference evidence="3" key="1">
    <citation type="journal article" date="2019" name="Int. J. Syst. Evol. Microbiol.">
        <title>The Global Catalogue of Microorganisms (GCM) 10K type strain sequencing project: providing services to taxonomists for standard genome sequencing and annotation.</title>
        <authorList>
            <consortium name="The Broad Institute Genomics Platform"/>
            <consortium name="The Broad Institute Genome Sequencing Center for Infectious Disease"/>
            <person name="Wu L."/>
            <person name="Ma J."/>
        </authorList>
    </citation>
    <scope>NUCLEOTIDE SEQUENCE [LARGE SCALE GENOMIC DNA]</scope>
    <source>
        <strain evidence="3">CGMCC 4.7248</strain>
    </source>
</reference>
<organism evidence="2 3">
    <name type="scientific">Streptomyces bullii</name>
    <dbReference type="NCBI Taxonomy" id="349910"/>
    <lineage>
        <taxon>Bacteria</taxon>
        <taxon>Bacillati</taxon>
        <taxon>Actinomycetota</taxon>
        <taxon>Actinomycetes</taxon>
        <taxon>Kitasatosporales</taxon>
        <taxon>Streptomycetaceae</taxon>
        <taxon>Streptomyces</taxon>
    </lineage>
</organism>
<accession>A0ABW0URG7</accession>
<evidence type="ECO:0000313" key="3">
    <source>
        <dbReference type="Proteomes" id="UP001596154"/>
    </source>
</evidence>
<dbReference type="Proteomes" id="UP001596154">
    <property type="component" value="Unassembled WGS sequence"/>
</dbReference>
<dbReference type="RefSeq" id="WP_381023587.1">
    <property type="nucleotide sequence ID" value="NZ_JBHSNY010000007.1"/>
</dbReference>
<feature type="region of interest" description="Disordered" evidence="1">
    <location>
        <begin position="29"/>
        <end position="48"/>
    </location>
</feature>
<gene>
    <name evidence="2" type="ORF">ACFPZJ_20570</name>
</gene>
<comment type="caution">
    <text evidence="2">The sequence shown here is derived from an EMBL/GenBank/DDBJ whole genome shotgun (WGS) entry which is preliminary data.</text>
</comment>
<evidence type="ECO:0000313" key="2">
    <source>
        <dbReference type="EMBL" id="MFC5636150.1"/>
    </source>
</evidence>
<proteinExistence type="predicted"/>
<sequence>MPLRLRLAGLCETALLTLVRLLLPAEGRHRATAPPQPPSVSTHSPPPAVEPVWLDTPLVRPYLLALEERALEVSA</sequence>
<evidence type="ECO:0000256" key="1">
    <source>
        <dbReference type="SAM" id="MobiDB-lite"/>
    </source>
</evidence>
<dbReference type="EMBL" id="JBHSNY010000007">
    <property type="protein sequence ID" value="MFC5636150.1"/>
    <property type="molecule type" value="Genomic_DNA"/>
</dbReference>
<protein>
    <submittedName>
        <fullName evidence="2">Uncharacterized protein</fullName>
    </submittedName>
</protein>